<evidence type="ECO:0000313" key="10">
    <source>
        <dbReference type="Proteomes" id="UP001652624"/>
    </source>
</evidence>
<gene>
    <name evidence="11" type="primary">LOC103127837</name>
</gene>
<evidence type="ECO:0000256" key="2">
    <source>
        <dbReference type="ARBA" id="ARBA00022723"/>
    </source>
</evidence>
<evidence type="ECO:0000256" key="4">
    <source>
        <dbReference type="ARBA" id="ARBA00022771"/>
    </source>
</evidence>
<dbReference type="PROSITE" id="PS00028">
    <property type="entry name" value="ZINC_FINGER_C2H2_1"/>
    <property type="match status" value="4"/>
</dbReference>
<protein>
    <submittedName>
        <fullName evidence="11">Zinc finger and SCAN domain-containing protein 4</fullName>
    </submittedName>
</protein>
<feature type="region of interest" description="Disordered" evidence="8">
    <location>
        <begin position="98"/>
        <end position="152"/>
    </location>
</feature>
<reference evidence="11" key="2">
    <citation type="submission" date="2025-08" db="UniProtKB">
        <authorList>
            <consortium name="RefSeq"/>
        </authorList>
    </citation>
    <scope>IDENTIFICATION</scope>
</reference>
<dbReference type="SUPFAM" id="SSF57667">
    <property type="entry name" value="beta-beta-alpha zinc fingers"/>
    <property type="match status" value="2"/>
</dbReference>
<comment type="subcellular location">
    <subcellularLocation>
        <location evidence="1">Nucleus</location>
    </subcellularLocation>
</comment>
<keyword evidence="6" id="KW-0539">Nucleus</keyword>
<dbReference type="InterPro" id="IPR013087">
    <property type="entry name" value="Znf_C2H2_type"/>
</dbReference>
<feature type="domain" description="C2H2-type" evidence="9">
    <location>
        <begin position="215"/>
        <end position="242"/>
    </location>
</feature>
<feature type="compositionally biased region" description="Basic residues" evidence="8">
    <location>
        <begin position="260"/>
        <end position="269"/>
    </location>
</feature>
<accession>A0ABM3W820</accession>
<dbReference type="InterPro" id="IPR036236">
    <property type="entry name" value="Znf_C2H2_sf"/>
</dbReference>
<dbReference type="PANTHER" id="PTHR24394">
    <property type="entry name" value="ZINC FINGER PROTEIN"/>
    <property type="match status" value="1"/>
</dbReference>
<evidence type="ECO:0000259" key="9">
    <source>
        <dbReference type="PROSITE" id="PS50157"/>
    </source>
</evidence>
<dbReference type="RefSeq" id="XP_060032731.1">
    <property type="nucleotide sequence ID" value="XM_060176748.1"/>
</dbReference>
<keyword evidence="5" id="KW-0862">Zinc</keyword>
<evidence type="ECO:0000256" key="7">
    <source>
        <dbReference type="PROSITE-ProRule" id="PRU00042"/>
    </source>
</evidence>
<keyword evidence="2" id="KW-0479">Metal-binding</keyword>
<evidence type="ECO:0000256" key="8">
    <source>
        <dbReference type="SAM" id="MobiDB-lite"/>
    </source>
</evidence>
<feature type="domain" description="C2H2-type" evidence="9">
    <location>
        <begin position="243"/>
        <end position="270"/>
    </location>
</feature>
<feature type="region of interest" description="Disordered" evidence="8">
    <location>
        <begin position="260"/>
        <end position="299"/>
    </location>
</feature>
<organism evidence="10 11">
    <name type="scientific">Erinaceus europaeus</name>
    <name type="common">Western European hedgehog</name>
    <dbReference type="NCBI Taxonomy" id="9365"/>
    <lineage>
        <taxon>Eukaryota</taxon>
        <taxon>Metazoa</taxon>
        <taxon>Chordata</taxon>
        <taxon>Craniata</taxon>
        <taxon>Vertebrata</taxon>
        <taxon>Euteleostomi</taxon>
        <taxon>Mammalia</taxon>
        <taxon>Eutheria</taxon>
        <taxon>Laurasiatheria</taxon>
        <taxon>Eulipotyphla</taxon>
        <taxon>Erinaceidae</taxon>
        <taxon>Erinaceinae</taxon>
        <taxon>Erinaceus</taxon>
    </lineage>
</organism>
<proteinExistence type="predicted"/>
<evidence type="ECO:0000313" key="11">
    <source>
        <dbReference type="RefSeq" id="XP_060032731.1"/>
    </source>
</evidence>
<evidence type="ECO:0000256" key="1">
    <source>
        <dbReference type="ARBA" id="ARBA00004123"/>
    </source>
</evidence>
<name>A0ABM3W820_ERIEU</name>
<evidence type="ECO:0000256" key="6">
    <source>
        <dbReference type="ARBA" id="ARBA00023242"/>
    </source>
</evidence>
<evidence type="ECO:0000256" key="5">
    <source>
        <dbReference type="ARBA" id="ARBA00022833"/>
    </source>
</evidence>
<evidence type="ECO:0000256" key="3">
    <source>
        <dbReference type="ARBA" id="ARBA00022737"/>
    </source>
</evidence>
<keyword evidence="3" id="KW-0677">Repeat</keyword>
<feature type="domain" description="C2H2-type" evidence="9">
    <location>
        <begin position="187"/>
        <end position="214"/>
    </location>
</feature>
<keyword evidence="10" id="KW-1185">Reference proteome</keyword>
<dbReference type="SMART" id="SM00355">
    <property type="entry name" value="ZnF_C2H2"/>
    <property type="match status" value="4"/>
</dbReference>
<feature type="domain" description="C2H2-type" evidence="9">
    <location>
        <begin position="159"/>
        <end position="186"/>
    </location>
</feature>
<dbReference type="PANTHER" id="PTHR24394:SF44">
    <property type="entry name" value="ZINC FINGER PROTEIN 271-LIKE"/>
    <property type="match status" value="1"/>
</dbReference>
<dbReference type="Gene3D" id="3.30.160.60">
    <property type="entry name" value="Classic Zinc Finger"/>
    <property type="match status" value="4"/>
</dbReference>
<sequence length="299" mass="33547">MQGQEALFTENMPLREVISLLREQLSAGTQTKEDIMTASRMFRDAPLETEQGDEHGGGGHVSLIIYGVEDSDVSEGSKTPSLLIMEENCLQLEENSVSLEGELSSRPDPNTSRFRDASPGGLPGQREPDPAEQNVAAESCTQGEQEEEEEENYTVSALHRCEHCPKTFKYPSRLKAHLRKHRNERTYFCKECHKGFFQFSDLREHKKIHSGVRPFSCSMCGVAFTYKTNLQAHERIHTGEKPYMCLSCCKSYRQSSTYHRHLKTHKKNKPVLSGSHQGPGDDADDGASTSRDGDPGFHP</sequence>
<dbReference type="Proteomes" id="UP001652624">
    <property type="component" value="Chromosome 2"/>
</dbReference>
<dbReference type="PROSITE" id="PS50157">
    <property type="entry name" value="ZINC_FINGER_C2H2_2"/>
    <property type="match status" value="4"/>
</dbReference>
<dbReference type="GeneID" id="103127837"/>
<dbReference type="Pfam" id="PF00096">
    <property type="entry name" value="zf-C2H2"/>
    <property type="match status" value="3"/>
</dbReference>
<keyword evidence="4 7" id="KW-0863">Zinc-finger</keyword>
<reference evidence="10" key="1">
    <citation type="submission" date="2025-05" db="UniProtKB">
        <authorList>
            <consortium name="RefSeq"/>
        </authorList>
    </citation>
    <scope>NUCLEOTIDE SEQUENCE [LARGE SCALE GENOMIC DNA]</scope>
</reference>